<keyword evidence="5" id="KW-0067">ATP-binding</keyword>
<feature type="domain" description="ABC transporter" evidence="9">
    <location>
        <begin position="333"/>
        <end position="568"/>
    </location>
</feature>
<organism evidence="11 12">
    <name type="scientific">Niallia circulans</name>
    <name type="common">Bacillus circulans</name>
    <dbReference type="NCBI Taxonomy" id="1397"/>
    <lineage>
        <taxon>Bacteria</taxon>
        <taxon>Bacillati</taxon>
        <taxon>Bacillota</taxon>
        <taxon>Bacilli</taxon>
        <taxon>Bacillales</taxon>
        <taxon>Bacillaceae</taxon>
        <taxon>Niallia</taxon>
    </lineage>
</organism>
<dbReference type="PANTHER" id="PTHR43394:SF1">
    <property type="entry name" value="ATP-BINDING CASSETTE SUB-FAMILY B MEMBER 10, MITOCHONDRIAL"/>
    <property type="match status" value="1"/>
</dbReference>
<keyword evidence="7 8" id="KW-0472">Membrane</keyword>
<dbReference type="AlphaFoldDB" id="A0A0J1HQ22"/>
<dbReference type="PROSITE" id="PS50893">
    <property type="entry name" value="ABC_TRANSPORTER_2"/>
    <property type="match status" value="1"/>
</dbReference>
<dbReference type="InterPro" id="IPR036640">
    <property type="entry name" value="ABC1_TM_sf"/>
</dbReference>
<proteinExistence type="predicted"/>
<dbReference type="Pfam" id="PF00664">
    <property type="entry name" value="ABC_membrane"/>
    <property type="match status" value="1"/>
</dbReference>
<protein>
    <submittedName>
        <fullName evidence="11">ABC transporter</fullName>
    </submittedName>
</protein>
<dbReference type="Gene3D" id="1.20.1560.10">
    <property type="entry name" value="ABC transporter type 1, transmembrane domain"/>
    <property type="match status" value="1"/>
</dbReference>
<dbReference type="InterPro" id="IPR027417">
    <property type="entry name" value="P-loop_NTPase"/>
</dbReference>
<dbReference type="Gene3D" id="3.40.50.300">
    <property type="entry name" value="P-loop containing nucleotide triphosphate hydrolases"/>
    <property type="match status" value="1"/>
</dbReference>
<comment type="subcellular location">
    <subcellularLocation>
        <location evidence="1">Cell membrane</location>
        <topology evidence="1">Multi-pass membrane protein</topology>
    </subcellularLocation>
</comment>
<comment type="caution">
    <text evidence="11">The sequence shown here is derived from an EMBL/GenBank/DDBJ whole genome shotgun (WGS) entry which is preliminary data.</text>
</comment>
<evidence type="ECO:0000259" key="9">
    <source>
        <dbReference type="PROSITE" id="PS50893"/>
    </source>
</evidence>
<dbReference type="GO" id="GO:0005524">
    <property type="term" value="F:ATP binding"/>
    <property type="evidence" value="ECO:0007669"/>
    <property type="project" value="UniProtKB-KW"/>
</dbReference>
<evidence type="ECO:0000256" key="3">
    <source>
        <dbReference type="ARBA" id="ARBA00022692"/>
    </source>
</evidence>
<dbReference type="Pfam" id="PF00005">
    <property type="entry name" value="ABC_tran"/>
    <property type="match status" value="1"/>
</dbReference>
<keyword evidence="4" id="KW-0547">Nucleotide-binding</keyword>
<dbReference type="SUPFAM" id="SSF52540">
    <property type="entry name" value="P-loop containing nucleoside triphosphate hydrolases"/>
    <property type="match status" value="1"/>
</dbReference>
<dbReference type="InterPro" id="IPR039421">
    <property type="entry name" value="Type_1_exporter"/>
</dbReference>
<feature type="transmembrane region" description="Helical" evidence="8">
    <location>
        <begin position="52"/>
        <end position="72"/>
    </location>
</feature>
<reference evidence="11 12" key="1">
    <citation type="submission" date="2015-05" db="EMBL/GenBank/DDBJ databases">
        <title>Whole genome sequence and identification of bacterial endophytes from Costus igneus.</title>
        <authorList>
            <person name="Lee Y.P."/>
            <person name="Gan H.M."/>
            <person name="Eng W."/>
            <person name="Wheatley M.S."/>
            <person name="Caraballo A."/>
            <person name="Polter S."/>
            <person name="Savka M.A."/>
            <person name="Hudson A.O."/>
        </authorList>
    </citation>
    <scope>NUCLEOTIDE SEQUENCE [LARGE SCALE GENOMIC DNA]</scope>
    <source>
        <strain evidence="11 12">RIT379</strain>
    </source>
</reference>
<keyword evidence="2" id="KW-0813">Transport</keyword>
<dbReference type="Proteomes" id="UP000036045">
    <property type="component" value="Unassembled WGS sequence"/>
</dbReference>
<dbReference type="GO" id="GO:0005886">
    <property type="term" value="C:plasma membrane"/>
    <property type="evidence" value="ECO:0007669"/>
    <property type="project" value="UniProtKB-SubCell"/>
</dbReference>
<dbReference type="PATRIC" id="fig|1397.4.peg.4651"/>
<evidence type="ECO:0000256" key="5">
    <source>
        <dbReference type="ARBA" id="ARBA00022840"/>
    </source>
</evidence>
<sequence length="579" mass="65139">MNLLRTTLQHFKPYWRKLLIALFFSLVGGAFTILPPILVGKLVDEVIGDKPIAFILWIVFGILAAFLGKALFESLQEFVQVKIGFDVITDMQIRAFKRLHRTPMSFFSNTPRGDMLYRLTHDVESIQNLNNTVVPRILQQVISAVAAFITVFAIYWPAAIVMFAVFAIYIFPSFKLGKTMRKMSAVQRDMSADMYQHLQESIESVRLVRTYQTQKDEIATQEQKLTNWKNYSIRAALIGKVNWRLGNLFNIATPGVVMLIGGLAIWQGNITVGTLISCLNFIPIMFQPVRSLAENALTIQQAIPALQRIYEYFDLPEEHEQNLPNFGSVQGEIDLHNIWFSYPGSEKQVLKGVSVSVEKGKHIGIVGTSGGGKSTLIQILLGLYEPEKGSVTIDGKDLFAYNRNSFRRQVGVVSQETFLLNSTLRNNLLYGKPDATMEELEQAVEAAGLKELIDSLEDKYETIVGERGLKLSGGQRQRVALARAILRQPPVLIFDEATSSLDGETEEKVQESLEQLIPGRTTITIAHRLITVRKADTILLLDQGMVAEQGTHEELLALKGQYYQLYRAQYSELEKEMIG</sequence>
<name>A0A0J1HQ22_NIACI</name>
<dbReference type="GO" id="GO:0016887">
    <property type="term" value="F:ATP hydrolysis activity"/>
    <property type="evidence" value="ECO:0007669"/>
    <property type="project" value="InterPro"/>
</dbReference>
<evidence type="ECO:0000313" key="12">
    <source>
        <dbReference type="Proteomes" id="UP000036045"/>
    </source>
</evidence>
<keyword evidence="12" id="KW-1185">Reference proteome</keyword>
<dbReference type="PANTHER" id="PTHR43394">
    <property type="entry name" value="ATP-DEPENDENT PERMEASE MDL1, MITOCHONDRIAL"/>
    <property type="match status" value="1"/>
</dbReference>
<dbReference type="OrthoDB" id="9762778at2"/>
<keyword evidence="3 8" id="KW-0812">Transmembrane</keyword>
<accession>A0A0J1HQ22</accession>
<evidence type="ECO:0000256" key="7">
    <source>
        <dbReference type="ARBA" id="ARBA00023136"/>
    </source>
</evidence>
<feature type="transmembrane region" description="Helical" evidence="8">
    <location>
        <begin position="141"/>
        <end position="171"/>
    </location>
</feature>
<feature type="domain" description="ABC transmembrane type-1" evidence="10">
    <location>
        <begin position="19"/>
        <end position="301"/>
    </location>
</feature>
<dbReference type="GO" id="GO:0015421">
    <property type="term" value="F:ABC-type oligopeptide transporter activity"/>
    <property type="evidence" value="ECO:0007669"/>
    <property type="project" value="TreeGrafter"/>
</dbReference>
<gene>
    <name evidence="11" type="ORF">ABW02_25520</name>
</gene>
<evidence type="ECO:0000256" key="1">
    <source>
        <dbReference type="ARBA" id="ARBA00004651"/>
    </source>
</evidence>
<evidence type="ECO:0000256" key="2">
    <source>
        <dbReference type="ARBA" id="ARBA00022448"/>
    </source>
</evidence>
<keyword evidence="6 8" id="KW-1133">Transmembrane helix</keyword>
<dbReference type="PROSITE" id="PS50929">
    <property type="entry name" value="ABC_TM1F"/>
    <property type="match status" value="1"/>
</dbReference>
<dbReference type="PROSITE" id="PS00211">
    <property type="entry name" value="ABC_TRANSPORTER_1"/>
    <property type="match status" value="1"/>
</dbReference>
<dbReference type="InterPro" id="IPR003593">
    <property type="entry name" value="AAA+_ATPase"/>
</dbReference>
<dbReference type="InterPro" id="IPR017871">
    <property type="entry name" value="ABC_transporter-like_CS"/>
</dbReference>
<dbReference type="FunFam" id="3.40.50.300:FF:000287">
    <property type="entry name" value="Multidrug ABC transporter ATP-binding protein"/>
    <property type="match status" value="1"/>
</dbReference>
<dbReference type="InterPro" id="IPR003439">
    <property type="entry name" value="ABC_transporter-like_ATP-bd"/>
</dbReference>
<dbReference type="RefSeq" id="WP_047945026.1">
    <property type="nucleotide sequence ID" value="NZ_LDPH01000056.1"/>
</dbReference>
<dbReference type="SUPFAM" id="SSF90123">
    <property type="entry name" value="ABC transporter transmembrane region"/>
    <property type="match status" value="1"/>
</dbReference>
<dbReference type="SMART" id="SM00382">
    <property type="entry name" value="AAA"/>
    <property type="match status" value="1"/>
</dbReference>
<dbReference type="CDD" id="cd07346">
    <property type="entry name" value="ABC_6TM_exporters"/>
    <property type="match status" value="1"/>
</dbReference>
<evidence type="ECO:0000256" key="4">
    <source>
        <dbReference type="ARBA" id="ARBA00022741"/>
    </source>
</evidence>
<evidence type="ECO:0000313" key="11">
    <source>
        <dbReference type="EMBL" id="KLV15832.1"/>
    </source>
</evidence>
<evidence type="ECO:0000256" key="8">
    <source>
        <dbReference type="SAM" id="Phobius"/>
    </source>
</evidence>
<dbReference type="EMBL" id="LDPH01000056">
    <property type="protein sequence ID" value="KLV15832.1"/>
    <property type="molecule type" value="Genomic_DNA"/>
</dbReference>
<dbReference type="InterPro" id="IPR011527">
    <property type="entry name" value="ABC1_TM_dom"/>
</dbReference>
<evidence type="ECO:0000259" key="10">
    <source>
        <dbReference type="PROSITE" id="PS50929"/>
    </source>
</evidence>
<evidence type="ECO:0000256" key="6">
    <source>
        <dbReference type="ARBA" id="ARBA00022989"/>
    </source>
</evidence>
<feature type="transmembrane region" description="Helical" evidence="8">
    <location>
        <begin position="20"/>
        <end position="40"/>
    </location>
</feature>